<reference evidence="2" key="1">
    <citation type="submission" date="2022-10" db="EMBL/GenBank/DDBJ databases">
        <title>Novel sulphate-reducing endosymbionts in the free-living metamonad Anaeramoeba.</title>
        <authorList>
            <person name="Jerlstrom-Hultqvist J."/>
            <person name="Cepicka I."/>
            <person name="Gallot-Lavallee L."/>
            <person name="Salas-Leiva D."/>
            <person name="Curtis B.A."/>
            <person name="Zahonova K."/>
            <person name="Pipaliya S."/>
            <person name="Dacks J."/>
            <person name="Roger A.J."/>
        </authorList>
    </citation>
    <scope>NUCLEOTIDE SEQUENCE</scope>
    <source>
        <strain evidence="2">BMAN</strain>
    </source>
</reference>
<protein>
    <submittedName>
        <fullName evidence="2">Patterned expression site</fullName>
    </submittedName>
</protein>
<dbReference type="Pfam" id="PF03836">
    <property type="entry name" value="RasGAP_C"/>
    <property type="match status" value="1"/>
</dbReference>
<dbReference type="Pfam" id="PF00616">
    <property type="entry name" value="RasGAP"/>
    <property type="match status" value="1"/>
</dbReference>
<dbReference type="InterPro" id="IPR000593">
    <property type="entry name" value="RasGAP_C"/>
</dbReference>
<sequence>MKKENIEWTKKKQSTTKIQTISRGFLIRKAYKLLKSNKNLSLYELNYICKFLLNKTSLFDSQTLNQELSSLRKKWVVEIRELRELQLQLQQLDSKISLLIKHRISIREFDEESNAKKLANQIEKNLPKEVLQHYSHLFYLLQLEPKYLARTLYLVQKEQLNQFLQTMILTLFGYAFSPREEYLLLRLFTMAIREQVKRQKEPQDFAKEDPVITQLFVFYFRRVQYQSFLCDLLSPIIVPLLENKELDLELNTTILYRYMINEEETRTGKPSSLPLLVTHEKTLEFENVRQRYSNNLQEIKQICSNIIQRITDSLDLLPYGIRYISREIYNEIRKKFPRSKEDELKKIIGYIVYYRYIIPAIISPEEYNIIPKDLKISFNGQKNLALISKILQNICTKKLLENNPNFLMPLNDFIQEKSKILDNFTLLVTQVQEPEEFLEIDVNFDLSQREAPNIFISQKELVSTHLLFKKFLHKIAPSKEDNLRVIMAEIDYVKIPKEIDETPVVLFLANKFHFDTIRDAETQTIYNEAKELLKRLLYSITLSSYLLDFSLFDLVHNYVIQDNGQEDDIDDEFDKNGKGMNSNEISNQNDAILEDWEIENEFSKAQMGDSIIPNYSRKYLEEEMKILERDHFFSVSKKIVDRFIVPLKVKILILEQKRVITRENNYQKLLSDVIFELRNSYRIQRQNLIERDRLLKNIETIQQSKNYINSQMTEYNSFLDSARNNLYQNQQENSEKSFTINPLEFTFQKFKKDGIIISTELKNRETKRLKFVVQSTQKGIFDIQIKFKDSVVDSLSISLEDLLEKQFKGERELHLESIILNINLLINLINSILRSKK</sequence>
<proteinExistence type="predicted"/>
<keyword evidence="3" id="KW-1185">Reference proteome</keyword>
<name>A0A9Q0L815_ANAIG</name>
<dbReference type="GO" id="GO:0005516">
    <property type="term" value="F:calmodulin binding"/>
    <property type="evidence" value="ECO:0007669"/>
    <property type="project" value="TreeGrafter"/>
</dbReference>
<evidence type="ECO:0000313" key="3">
    <source>
        <dbReference type="Proteomes" id="UP001149090"/>
    </source>
</evidence>
<dbReference type="SMART" id="SM00015">
    <property type="entry name" value="IQ"/>
    <property type="match status" value="1"/>
</dbReference>
<dbReference type="AlphaFoldDB" id="A0A9Q0L815"/>
<dbReference type="PANTHER" id="PTHR14149:SF14">
    <property type="entry name" value="CALPONIN-HOMOLOGY (CH) DOMAIN-CONTAINING PROTEIN"/>
    <property type="match status" value="1"/>
</dbReference>
<gene>
    <name evidence="2" type="ORF">M0811_13583</name>
</gene>
<dbReference type="GO" id="GO:0005938">
    <property type="term" value="C:cell cortex"/>
    <property type="evidence" value="ECO:0007669"/>
    <property type="project" value="TreeGrafter"/>
</dbReference>
<dbReference type="GO" id="GO:0051015">
    <property type="term" value="F:actin filament binding"/>
    <property type="evidence" value="ECO:0007669"/>
    <property type="project" value="TreeGrafter"/>
</dbReference>
<dbReference type="Proteomes" id="UP001149090">
    <property type="component" value="Unassembled WGS sequence"/>
</dbReference>
<comment type="caution">
    <text evidence="2">The sequence shown here is derived from an EMBL/GenBank/DDBJ whole genome shotgun (WGS) entry which is preliminary data.</text>
</comment>
<dbReference type="OMA" id="YMELTQK"/>
<dbReference type="InterPro" id="IPR000048">
    <property type="entry name" value="IQ_motif_EF-hand-BS"/>
</dbReference>
<evidence type="ECO:0000313" key="2">
    <source>
        <dbReference type="EMBL" id="KAJ5066470.1"/>
    </source>
</evidence>
<organism evidence="2 3">
    <name type="scientific">Anaeramoeba ignava</name>
    <name type="common">Anaerobic marine amoeba</name>
    <dbReference type="NCBI Taxonomy" id="1746090"/>
    <lineage>
        <taxon>Eukaryota</taxon>
        <taxon>Metamonada</taxon>
        <taxon>Anaeramoebidae</taxon>
        <taxon>Anaeramoeba</taxon>
    </lineage>
</organism>
<dbReference type="GO" id="GO:1903479">
    <property type="term" value="P:mitotic actomyosin contractile ring assembly actin filament organization"/>
    <property type="evidence" value="ECO:0007669"/>
    <property type="project" value="TreeGrafter"/>
</dbReference>
<dbReference type="InterPro" id="IPR001936">
    <property type="entry name" value="RasGAP_dom"/>
</dbReference>
<accession>A0A9Q0L815</accession>
<dbReference type="PROSITE" id="PS50018">
    <property type="entry name" value="RAS_GTPASE_ACTIV_2"/>
    <property type="match status" value="1"/>
</dbReference>
<feature type="domain" description="Ras-GAP" evidence="1">
    <location>
        <begin position="179"/>
        <end position="396"/>
    </location>
</feature>
<dbReference type="PANTHER" id="PTHR14149">
    <property type="entry name" value="RAS GTPASE-ACTIVATING PROTEIN WITH IQ MOTIF"/>
    <property type="match status" value="1"/>
</dbReference>
<dbReference type="EMBL" id="JAPDFW010000142">
    <property type="protein sequence ID" value="KAJ5066470.1"/>
    <property type="molecule type" value="Genomic_DNA"/>
</dbReference>
<dbReference type="SMART" id="SM00323">
    <property type="entry name" value="RasGAP"/>
    <property type="match status" value="1"/>
</dbReference>
<dbReference type="OrthoDB" id="775356at2759"/>
<dbReference type="InterPro" id="IPR008936">
    <property type="entry name" value="Rho_GTPase_activation_prot"/>
</dbReference>
<dbReference type="PROSITE" id="PS50096">
    <property type="entry name" value="IQ"/>
    <property type="match status" value="1"/>
</dbReference>
<dbReference type="SUPFAM" id="SSF143885">
    <property type="entry name" value="RGC domain-like"/>
    <property type="match status" value="1"/>
</dbReference>
<evidence type="ECO:0000259" key="1">
    <source>
        <dbReference type="PROSITE" id="PS50018"/>
    </source>
</evidence>
<dbReference type="SUPFAM" id="SSF48350">
    <property type="entry name" value="GTPase activation domain, GAP"/>
    <property type="match status" value="1"/>
</dbReference>
<dbReference type="GO" id="GO:0005096">
    <property type="term" value="F:GTPase activator activity"/>
    <property type="evidence" value="ECO:0007669"/>
    <property type="project" value="TreeGrafter"/>
</dbReference>
<dbReference type="Gene3D" id="1.10.506.10">
    <property type="entry name" value="GTPase Activation - p120gap, domain 1"/>
    <property type="match status" value="1"/>
</dbReference>